<evidence type="ECO:0000259" key="3">
    <source>
        <dbReference type="Pfam" id="PF23332"/>
    </source>
</evidence>
<reference evidence="4 5" key="2">
    <citation type="submission" date="2019-01" db="EMBL/GenBank/DDBJ databases">
        <title>The decoding of complex shrimp genome reveals the adaptation for benthos swimmer, frequently molting mechanism and breeding impact on genome.</title>
        <authorList>
            <person name="Sun Y."/>
            <person name="Gao Y."/>
            <person name="Yu Y."/>
        </authorList>
    </citation>
    <scope>NUCLEOTIDE SEQUENCE [LARGE SCALE GENOMIC DNA]</scope>
    <source>
        <tissue evidence="4">Muscle</tissue>
    </source>
</reference>
<dbReference type="Pfam" id="PF23332">
    <property type="entry name" value="CC4_RECK"/>
    <property type="match status" value="1"/>
</dbReference>
<dbReference type="GO" id="GO:0008191">
    <property type="term" value="F:metalloendopeptidase inhibitor activity"/>
    <property type="evidence" value="ECO:0007669"/>
    <property type="project" value="InterPro"/>
</dbReference>
<reference evidence="4 5" key="1">
    <citation type="submission" date="2018-04" db="EMBL/GenBank/DDBJ databases">
        <authorList>
            <person name="Zhang X."/>
            <person name="Yuan J."/>
            <person name="Li F."/>
            <person name="Xiang J."/>
        </authorList>
    </citation>
    <scope>NUCLEOTIDE SEQUENCE [LARGE SCALE GENOMIC DNA]</scope>
    <source>
        <tissue evidence="4">Muscle</tissue>
    </source>
</reference>
<gene>
    <name evidence="4" type="ORF">C7M84_000620</name>
</gene>
<dbReference type="GO" id="GO:0005886">
    <property type="term" value="C:plasma membrane"/>
    <property type="evidence" value="ECO:0007669"/>
    <property type="project" value="TreeGrafter"/>
</dbReference>
<dbReference type="InterPro" id="IPR056979">
    <property type="entry name" value="FZ_RECK"/>
</dbReference>
<comment type="caution">
    <text evidence="4">The sequence shown here is derived from an EMBL/GenBank/DDBJ whole genome shotgun (WGS) entry which is preliminary data.</text>
</comment>
<dbReference type="STRING" id="6689.A0A423TW12"/>
<dbReference type="GO" id="GO:0030198">
    <property type="term" value="P:extracellular matrix organization"/>
    <property type="evidence" value="ECO:0007669"/>
    <property type="project" value="TreeGrafter"/>
</dbReference>
<protein>
    <submittedName>
        <fullName evidence="4">MRECK</fullName>
    </submittedName>
</protein>
<feature type="region of interest" description="Disordered" evidence="1">
    <location>
        <begin position="1"/>
        <end position="21"/>
    </location>
</feature>
<feature type="compositionally biased region" description="Basic residues" evidence="1">
    <location>
        <begin position="326"/>
        <end position="336"/>
    </location>
</feature>
<feature type="domain" description="Reversion-inducing cysteine-rich protein with Kazal CC4" evidence="3">
    <location>
        <begin position="25"/>
        <end position="76"/>
    </location>
</feature>
<keyword evidence="5" id="KW-1185">Reference proteome</keyword>
<name>A0A423TW12_PENVA</name>
<evidence type="ECO:0000256" key="1">
    <source>
        <dbReference type="SAM" id="MobiDB-lite"/>
    </source>
</evidence>
<feature type="domain" description="Reversion-inducing cysteine-rich protein with Kazal frizzled-like" evidence="2">
    <location>
        <begin position="78"/>
        <end position="135"/>
    </location>
</feature>
<dbReference type="EMBL" id="QCYY01001095">
    <property type="protein sequence ID" value="ROT80653.1"/>
    <property type="molecule type" value="Genomic_DNA"/>
</dbReference>
<dbReference type="PANTHER" id="PTHR13487:SF3">
    <property type="entry name" value="REVERSION-INDUCING CYSTEINE-RICH PROTEIN WITH KAZAL MOTIFS"/>
    <property type="match status" value="1"/>
</dbReference>
<dbReference type="AlphaFoldDB" id="A0A423TW12"/>
<dbReference type="OrthoDB" id="5956770at2759"/>
<dbReference type="PANTHER" id="PTHR13487">
    <property type="entry name" value="SERINE PROTEASE INHIBITOR"/>
    <property type="match status" value="1"/>
</dbReference>
<evidence type="ECO:0000313" key="5">
    <source>
        <dbReference type="Proteomes" id="UP000283509"/>
    </source>
</evidence>
<proteinExistence type="predicted"/>
<organism evidence="4 5">
    <name type="scientific">Penaeus vannamei</name>
    <name type="common">Whiteleg shrimp</name>
    <name type="synonym">Litopenaeus vannamei</name>
    <dbReference type="NCBI Taxonomy" id="6689"/>
    <lineage>
        <taxon>Eukaryota</taxon>
        <taxon>Metazoa</taxon>
        <taxon>Ecdysozoa</taxon>
        <taxon>Arthropoda</taxon>
        <taxon>Crustacea</taxon>
        <taxon>Multicrustacea</taxon>
        <taxon>Malacostraca</taxon>
        <taxon>Eumalacostraca</taxon>
        <taxon>Eucarida</taxon>
        <taxon>Decapoda</taxon>
        <taxon>Dendrobranchiata</taxon>
        <taxon>Penaeoidea</taxon>
        <taxon>Penaeidae</taxon>
        <taxon>Penaeus</taxon>
    </lineage>
</organism>
<feature type="compositionally biased region" description="Low complexity" evidence="1">
    <location>
        <begin position="305"/>
        <end position="324"/>
    </location>
</feature>
<feature type="region of interest" description="Disordered" evidence="1">
    <location>
        <begin position="305"/>
        <end position="411"/>
    </location>
</feature>
<evidence type="ECO:0000259" key="2">
    <source>
        <dbReference type="Pfam" id="PF23298"/>
    </source>
</evidence>
<feature type="compositionally biased region" description="Pro residues" evidence="1">
    <location>
        <begin position="339"/>
        <end position="364"/>
    </location>
</feature>
<sequence length="411" mass="43708">MPVPPQRLRQPAHETGLPPGAPGLDAAKLGCCRLGSSPECRGLCGRAFSREWGRAWDALHSACLARPQEAALAACLAEADAPCQQGCAGMAFCATFNNRPNALFRSCTPRADDAARKDFQLWQDSLTLTLPGLTAAVPLRGVRAGASGGESAAAAAPCAAPSARPGSPCVTLAPFLAPSAAAARAAVRVPTFPCRPHPCPPRHVCSVNPNHLTPTPRPRMRIPAAHRQSPALILRLPSLPALSSPESARCGRVCECAREGVLQGCRYLPCVDPAPCLARRAKYGAHSPVSRPLCHTASIYTRPPLHTHTSLDTHTLLPHTPSPSRYTRHPHSHTHTLPHPSPHPHTQPPPPPSPLHTHPLPPQRTPHTHTLSFTPLPPAARQPRRISAFRGQTVTDTGPLFTTIKQPPPTG</sequence>
<dbReference type="Pfam" id="PF23298">
    <property type="entry name" value="FZ_RECK"/>
    <property type="match status" value="1"/>
</dbReference>
<dbReference type="Proteomes" id="UP000283509">
    <property type="component" value="Unassembled WGS sequence"/>
</dbReference>
<evidence type="ECO:0000313" key="4">
    <source>
        <dbReference type="EMBL" id="ROT80653.1"/>
    </source>
</evidence>
<dbReference type="InterPro" id="IPR056978">
    <property type="entry name" value="CC4_RECK"/>
</dbReference>
<accession>A0A423TW12</accession>
<dbReference type="InterPro" id="IPR039016">
    <property type="entry name" value="RECK"/>
</dbReference>